<keyword evidence="6 7" id="KW-0472">Membrane</keyword>
<evidence type="ECO:0000256" key="5">
    <source>
        <dbReference type="ARBA" id="ARBA00022989"/>
    </source>
</evidence>
<feature type="transmembrane region" description="Helical" evidence="7">
    <location>
        <begin position="242"/>
        <end position="263"/>
    </location>
</feature>
<dbReference type="EMBL" id="JAYJLD010000004">
    <property type="protein sequence ID" value="MEB3100834.1"/>
    <property type="molecule type" value="Genomic_DNA"/>
</dbReference>
<feature type="transmembrane region" description="Helical" evidence="7">
    <location>
        <begin position="143"/>
        <end position="166"/>
    </location>
</feature>
<dbReference type="InterPro" id="IPR051258">
    <property type="entry name" value="Diverse_Substrate_Transporter"/>
</dbReference>
<dbReference type="SUPFAM" id="SSF103481">
    <property type="entry name" value="Multidrug resistance efflux transporter EmrE"/>
    <property type="match status" value="2"/>
</dbReference>
<evidence type="ECO:0000313" key="10">
    <source>
        <dbReference type="Proteomes" id="UP001310386"/>
    </source>
</evidence>
<evidence type="ECO:0000256" key="3">
    <source>
        <dbReference type="ARBA" id="ARBA00022475"/>
    </source>
</evidence>
<evidence type="ECO:0000256" key="1">
    <source>
        <dbReference type="ARBA" id="ARBA00004651"/>
    </source>
</evidence>
<evidence type="ECO:0000259" key="8">
    <source>
        <dbReference type="Pfam" id="PF00892"/>
    </source>
</evidence>
<comment type="caution">
    <text evidence="9">The sequence shown here is derived from an EMBL/GenBank/DDBJ whole genome shotgun (WGS) entry which is preliminary data.</text>
</comment>
<dbReference type="PANTHER" id="PTHR42920">
    <property type="entry name" value="OS03G0707200 PROTEIN-RELATED"/>
    <property type="match status" value="1"/>
</dbReference>
<feature type="domain" description="EamA" evidence="8">
    <location>
        <begin position="6"/>
        <end position="136"/>
    </location>
</feature>
<keyword evidence="3" id="KW-1003">Cell membrane</keyword>
<feature type="transmembrane region" description="Helical" evidence="7">
    <location>
        <begin position="178"/>
        <end position="200"/>
    </location>
</feature>
<dbReference type="InterPro" id="IPR037185">
    <property type="entry name" value="EmrE-like"/>
</dbReference>
<comment type="subcellular location">
    <subcellularLocation>
        <location evidence="1">Cell membrane</location>
        <topology evidence="1">Multi-pass membrane protein</topology>
    </subcellularLocation>
</comment>
<evidence type="ECO:0000256" key="4">
    <source>
        <dbReference type="ARBA" id="ARBA00022692"/>
    </source>
</evidence>
<feature type="transmembrane region" description="Helical" evidence="7">
    <location>
        <begin position="119"/>
        <end position="137"/>
    </location>
</feature>
<evidence type="ECO:0000256" key="7">
    <source>
        <dbReference type="SAM" id="Phobius"/>
    </source>
</evidence>
<dbReference type="Proteomes" id="UP001310386">
    <property type="component" value="Unassembled WGS sequence"/>
</dbReference>
<organism evidence="9 10">
    <name type="scientific">Ferviditalea candida</name>
    <dbReference type="NCBI Taxonomy" id="3108399"/>
    <lineage>
        <taxon>Bacteria</taxon>
        <taxon>Bacillati</taxon>
        <taxon>Bacillota</taxon>
        <taxon>Bacilli</taxon>
        <taxon>Bacillales</taxon>
        <taxon>Paenibacillaceae</taxon>
        <taxon>Ferviditalea</taxon>
    </lineage>
</organism>
<keyword evidence="10" id="KW-1185">Reference proteome</keyword>
<feature type="transmembrane region" description="Helical" evidence="7">
    <location>
        <begin position="212"/>
        <end position="230"/>
    </location>
</feature>
<gene>
    <name evidence="9" type="ORF">VF724_04080</name>
</gene>
<feature type="transmembrane region" description="Helical" evidence="7">
    <location>
        <begin position="269"/>
        <end position="293"/>
    </location>
</feature>
<dbReference type="PANTHER" id="PTHR42920:SF5">
    <property type="entry name" value="EAMA DOMAIN-CONTAINING PROTEIN"/>
    <property type="match status" value="1"/>
</dbReference>
<evidence type="ECO:0000313" key="9">
    <source>
        <dbReference type="EMBL" id="MEB3100834.1"/>
    </source>
</evidence>
<keyword evidence="5 7" id="KW-1133">Transmembrane helix</keyword>
<sequence>MKKSLFADLILFCIAVSWGYTFVLTKDLVEEITPLYFIGSRFLIASLLLLLFAWRLLRRLTRFDMLSGAVAGLALAAAFNLQTFGIRLTTPGKAGLFTGTAVLWTPFLYFLWSRKPLRADTIISALIVFAGLALFSWKDSFDFIGLNAGDLLTLGGALFFAVHIMVVDRYHRNSKSELPVSIFVMMQLFVVGIVTLSFAAPLEPLPSALSPYGWFAYGFDLLFGTLLAYMGQIYAQKYAHPAHAGIIITFDSFFAYLFSWWLWGENLTVRMWAGIFMFVLGLLVAEAGPYIGFPMRAKRKSSKHGSDLA</sequence>
<evidence type="ECO:0000256" key="6">
    <source>
        <dbReference type="ARBA" id="ARBA00023136"/>
    </source>
</evidence>
<dbReference type="RefSeq" id="WP_371752950.1">
    <property type="nucleotide sequence ID" value="NZ_JAYJLD010000004.1"/>
</dbReference>
<feature type="domain" description="EamA" evidence="8">
    <location>
        <begin position="148"/>
        <end position="284"/>
    </location>
</feature>
<protein>
    <submittedName>
        <fullName evidence="9">DMT family transporter</fullName>
    </submittedName>
</protein>
<feature type="transmembrane region" description="Helical" evidence="7">
    <location>
        <begin position="94"/>
        <end position="112"/>
    </location>
</feature>
<feature type="transmembrane region" description="Helical" evidence="7">
    <location>
        <begin position="66"/>
        <end position="88"/>
    </location>
</feature>
<evidence type="ECO:0000256" key="2">
    <source>
        <dbReference type="ARBA" id="ARBA00007362"/>
    </source>
</evidence>
<comment type="similarity">
    <text evidence="2">Belongs to the EamA transporter family.</text>
</comment>
<accession>A0ABU5ZEA7</accession>
<keyword evidence="4 7" id="KW-0812">Transmembrane</keyword>
<dbReference type="Pfam" id="PF00892">
    <property type="entry name" value="EamA"/>
    <property type="match status" value="2"/>
</dbReference>
<dbReference type="InterPro" id="IPR000620">
    <property type="entry name" value="EamA_dom"/>
</dbReference>
<name>A0ABU5ZEA7_9BACL</name>
<feature type="transmembrane region" description="Helical" evidence="7">
    <location>
        <begin position="35"/>
        <end position="54"/>
    </location>
</feature>
<proteinExistence type="inferred from homology"/>
<reference evidence="9" key="1">
    <citation type="submission" date="2023-12" db="EMBL/GenBank/DDBJ databases">
        <title>Fervidustalea candida gen. nov., sp. nov., a novel member of the family Paenibacillaceae isolated from a geothermal area.</title>
        <authorList>
            <person name="Li W.-J."/>
            <person name="Jiao J.-Y."/>
            <person name="Chen Y."/>
        </authorList>
    </citation>
    <scope>NUCLEOTIDE SEQUENCE</scope>
    <source>
        <strain evidence="9">SYSU GA230002</strain>
    </source>
</reference>